<organism evidence="2 3">
    <name type="scientific">Trichomonas vaginalis (strain ATCC PRA-98 / G3)</name>
    <dbReference type="NCBI Taxonomy" id="412133"/>
    <lineage>
        <taxon>Eukaryota</taxon>
        <taxon>Metamonada</taxon>
        <taxon>Parabasalia</taxon>
        <taxon>Trichomonadida</taxon>
        <taxon>Trichomonadidae</taxon>
        <taxon>Trichomonas</taxon>
    </lineage>
</organism>
<dbReference type="VEuPathDB" id="TrichDB:TVAG_393360"/>
<evidence type="ECO:0000313" key="2">
    <source>
        <dbReference type="EMBL" id="EAY14609.1"/>
    </source>
</evidence>
<dbReference type="VEuPathDB" id="TrichDB:TVAGG3_0281920"/>
<evidence type="ECO:0000313" key="3">
    <source>
        <dbReference type="Proteomes" id="UP000001542"/>
    </source>
</evidence>
<keyword evidence="1" id="KW-0472">Membrane</keyword>
<protein>
    <submittedName>
        <fullName evidence="2">Uncharacterized protein</fullName>
    </submittedName>
</protein>
<keyword evidence="1" id="KW-1133">Transmembrane helix</keyword>
<evidence type="ECO:0000256" key="1">
    <source>
        <dbReference type="SAM" id="Phobius"/>
    </source>
</evidence>
<proteinExistence type="predicted"/>
<dbReference type="AlphaFoldDB" id="A2DYD2"/>
<feature type="transmembrane region" description="Helical" evidence="1">
    <location>
        <begin position="97"/>
        <end position="118"/>
    </location>
</feature>
<dbReference type="Proteomes" id="UP000001542">
    <property type="component" value="Unassembled WGS sequence"/>
</dbReference>
<accession>A2DYD2</accession>
<feature type="transmembrane region" description="Helical" evidence="1">
    <location>
        <begin position="28"/>
        <end position="49"/>
    </location>
</feature>
<reference evidence="2" key="2">
    <citation type="journal article" date="2007" name="Science">
        <title>Draft genome sequence of the sexually transmitted pathogen Trichomonas vaginalis.</title>
        <authorList>
            <person name="Carlton J.M."/>
            <person name="Hirt R.P."/>
            <person name="Silva J.C."/>
            <person name="Delcher A.L."/>
            <person name="Schatz M."/>
            <person name="Zhao Q."/>
            <person name="Wortman J.R."/>
            <person name="Bidwell S.L."/>
            <person name="Alsmark U.C.M."/>
            <person name="Besteiro S."/>
            <person name="Sicheritz-Ponten T."/>
            <person name="Noel C.J."/>
            <person name="Dacks J.B."/>
            <person name="Foster P.G."/>
            <person name="Simillion C."/>
            <person name="Van de Peer Y."/>
            <person name="Miranda-Saavedra D."/>
            <person name="Barton G.J."/>
            <person name="Westrop G.D."/>
            <person name="Mueller S."/>
            <person name="Dessi D."/>
            <person name="Fiori P.L."/>
            <person name="Ren Q."/>
            <person name="Paulsen I."/>
            <person name="Zhang H."/>
            <person name="Bastida-Corcuera F.D."/>
            <person name="Simoes-Barbosa A."/>
            <person name="Brown M.T."/>
            <person name="Hayes R.D."/>
            <person name="Mukherjee M."/>
            <person name="Okumura C.Y."/>
            <person name="Schneider R."/>
            <person name="Smith A.J."/>
            <person name="Vanacova S."/>
            <person name="Villalvazo M."/>
            <person name="Haas B.J."/>
            <person name="Pertea M."/>
            <person name="Feldblyum T.V."/>
            <person name="Utterback T.R."/>
            <person name="Shu C.L."/>
            <person name="Osoegawa K."/>
            <person name="de Jong P.J."/>
            <person name="Hrdy I."/>
            <person name="Horvathova L."/>
            <person name="Zubacova Z."/>
            <person name="Dolezal P."/>
            <person name="Malik S.B."/>
            <person name="Logsdon J.M. Jr."/>
            <person name="Henze K."/>
            <person name="Gupta A."/>
            <person name="Wang C.C."/>
            <person name="Dunne R.L."/>
            <person name="Upcroft J.A."/>
            <person name="Upcroft P."/>
            <person name="White O."/>
            <person name="Salzberg S.L."/>
            <person name="Tang P."/>
            <person name="Chiu C.-H."/>
            <person name="Lee Y.-S."/>
            <person name="Embley T.M."/>
            <person name="Coombs G.H."/>
            <person name="Mottram J.C."/>
            <person name="Tachezy J."/>
            <person name="Fraser-Liggett C.M."/>
            <person name="Johnson P.J."/>
        </authorList>
    </citation>
    <scope>NUCLEOTIDE SEQUENCE [LARGE SCALE GENOMIC DNA]</scope>
    <source>
        <strain evidence="2">G3</strain>
    </source>
</reference>
<dbReference type="InParanoid" id="A2DYD2"/>
<dbReference type="EMBL" id="DS113268">
    <property type="protein sequence ID" value="EAY14609.1"/>
    <property type="molecule type" value="Genomic_DNA"/>
</dbReference>
<reference evidence="2" key="1">
    <citation type="submission" date="2006-10" db="EMBL/GenBank/DDBJ databases">
        <authorList>
            <person name="Amadeo P."/>
            <person name="Zhao Q."/>
            <person name="Wortman J."/>
            <person name="Fraser-Liggett C."/>
            <person name="Carlton J."/>
        </authorList>
    </citation>
    <scope>NUCLEOTIDE SEQUENCE</scope>
    <source>
        <strain evidence="2">G3</strain>
    </source>
</reference>
<keyword evidence="1" id="KW-0812">Transmembrane</keyword>
<feature type="transmembrane region" description="Helical" evidence="1">
    <location>
        <begin position="124"/>
        <end position="141"/>
    </location>
</feature>
<dbReference type="KEGG" id="tva:4772601"/>
<keyword evidence="3" id="KW-1185">Reference proteome</keyword>
<sequence>MPFILLTTGSQIGANIGLLYNSVGNSKIWIYTIISLFWVVFTFIFEYLFHASYIPFIPGRTSALTPAFQSFDIDLVIIIRILSRLANSTDGTVAAKVCRALIAVLLAVGAVTIAFYNIYLSRKYTAFISASFCAGFVLNILEEFVKLDWV</sequence>
<name>A2DYD2_TRIV3</name>
<gene>
    <name evidence="2" type="ORF">TVAG_393360</name>
</gene>
<dbReference type="RefSeq" id="XP_001326832.1">
    <property type="nucleotide sequence ID" value="XM_001326797.1"/>
</dbReference>